<evidence type="ECO:0000256" key="1">
    <source>
        <dbReference type="ARBA" id="ARBA00022729"/>
    </source>
</evidence>
<accession>A0ABQ7YLU0</accession>
<keyword evidence="6" id="KW-1185">Reference proteome</keyword>
<sequence>KKKWYLVIRYRNIKFQKYVWANRDTPLFGLNGTLRWVETKGSLQVWLSTFSQDNQLKLVVAELLENGNFILKDAYNRTCSESFDFPGDTILP</sequence>
<keyword evidence="3" id="KW-0325">Glycoprotein</keyword>
<dbReference type="SUPFAM" id="SSF51110">
    <property type="entry name" value="alpha-D-mannose-specific plant lectins"/>
    <property type="match status" value="1"/>
</dbReference>
<name>A0ABQ7YLU0_BRANA</name>
<feature type="non-terminal residue" evidence="5">
    <location>
        <position position="92"/>
    </location>
</feature>
<dbReference type="InterPro" id="IPR001480">
    <property type="entry name" value="Bulb-type_lectin_dom"/>
</dbReference>
<evidence type="ECO:0000313" key="6">
    <source>
        <dbReference type="Proteomes" id="UP000824890"/>
    </source>
</evidence>
<feature type="domain" description="Bulb-type lectin" evidence="4">
    <location>
        <begin position="1"/>
        <end position="84"/>
    </location>
</feature>
<gene>
    <name evidence="5" type="ORF">HID58_076201</name>
</gene>
<dbReference type="EMBL" id="JAGKQM010000017">
    <property type="protein sequence ID" value="KAH0869179.1"/>
    <property type="molecule type" value="Genomic_DNA"/>
</dbReference>
<dbReference type="PANTHER" id="PTHR32444:SF89">
    <property type="entry name" value="S GLYCOPROTEIN"/>
    <property type="match status" value="1"/>
</dbReference>
<keyword evidence="2" id="KW-1015">Disulfide bond</keyword>
<evidence type="ECO:0000256" key="2">
    <source>
        <dbReference type="ARBA" id="ARBA00023157"/>
    </source>
</evidence>
<proteinExistence type="predicted"/>
<dbReference type="Proteomes" id="UP000824890">
    <property type="component" value="Unassembled WGS sequence"/>
</dbReference>
<keyword evidence="1" id="KW-0732">Signal</keyword>
<feature type="non-terminal residue" evidence="5">
    <location>
        <position position="1"/>
    </location>
</feature>
<dbReference type="PANTHER" id="PTHR32444">
    <property type="entry name" value="BULB-TYPE LECTIN DOMAIN-CONTAINING PROTEIN"/>
    <property type="match status" value="1"/>
</dbReference>
<evidence type="ECO:0000259" key="4">
    <source>
        <dbReference type="PROSITE" id="PS50927"/>
    </source>
</evidence>
<protein>
    <recommendedName>
        <fullName evidence="4">Bulb-type lectin domain-containing protein</fullName>
    </recommendedName>
</protein>
<organism evidence="5 6">
    <name type="scientific">Brassica napus</name>
    <name type="common">Rape</name>
    <dbReference type="NCBI Taxonomy" id="3708"/>
    <lineage>
        <taxon>Eukaryota</taxon>
        <taxon>Viridiplantae</taxon>
        <taxon>Streptophyta</taxon>
        <taxon>Embryophyta</taxon>
        <taxon>Tracheophyta</taxon>
        <taxon>Spermatophyta</taxon>
        <taxon>Magnoliopsida</taxon>
        <taxon>eudicotyledons</taxon>
        <taxon>Gunneridae</taxon>
        <taxon>Pentapetalae</taxon>
        <taxon>rosids</taxon>
        <taxon>malvids</taxon>
        <taxon>Brassicales</taxon>
        <taxon>Brassicaceae</taxon>
        <taxon>Brassiceae</taxon>
        <taxon>Brassica</taxon>
    </lineage>
</organism>
<evidence type="ECO:0000313" key="5">
    <source>
        <dbReference type="EMBL" id="KAH0869179.1"/>
    </source>
</evidence>
<reference evidence="5 6" key="1">
    <citation type="submission" date="2021-05" db="EMBL/GenBank/DDBJ databases">
        <title>Genome Assembly of Synthetic Allotetraploid Brassica napus Reveals Homoeologous Exchanges between Subgenomes.</title>
        <authorList>
            <person name="Davis J.T."/>
        </authorList>
    </citation>
    <scope>NUCLEOTIDE SEQUENCE [LARGE SCALE GENOMIC DNA]</scope>
    <source>
        <strain evidence="6">cv. Da-Ae</strain>
        <tissue evidence="5">Seedling</tissue>
    </source>
</reference>
<dbReference type="PROSITE" id="PS50927">
    <property type="entry name" value="BULB_LECTIN"/>
    <property type="match status" value="1"/>
</dbReference>
<evidence type="ECO:0000256" key="3">
    <source>
        <dbReference type="ARBA" id="ARBA00023180"/>
    </source>
</evidence>
<dbReference type="Pfam" id="PF01453">
    <property type="entry name" value="B_lectin"/>
    <property type="match status" value="1"/>
</dbReference>
<comment type="caution">
    <text evidence="5">The sequence shown here is derived from an EMBL/GenBank/DDBJ whole genome shotgun (WGS) entry which is preliminary data.</text>
</comment>
<dbReference type="InterPro" id="IPR036426">
    <property type="entry name" value="Bulb-type_lectin_dom_sf"/>
</dbReference>